<sequence>MYSSRKIFKSDSSSSSSDEEIKSREKKIDEVDRLAELERIRRQREAEMKQVEELAARRVEELVAKRVEEELERRKDEIEAEVLRRVEEAKHLMEEQMLQELEKKRKEQEEEQHKREASSVEMREFNGSRCKPVPLQVFVEILHLKNIIIAHSFFFSVAVTSSIYYQSSDPLHFPTALEAEALQRAELERIMEENQRKIEEAQAKFAEQQLKMVEEQRAIEEERIKMKREQERRTKEEQKLILGKNNARPKISFSLS</sequence>
<evidence type="ECO:0000313" key="3">
    <source>
        <dbReference type="EMBL" id="KAA0195673.1"/>
    </source>
</evidence>
<keyword evidence="1" id="KW-0175">Coiled coil</keyword>
<proteinExistence type="predicted"/>
<evidence type="ECO:0000256" key="2">
    <source>
        <dbReference type="SAM" id="MobiDB-lite"/>
    </source>
</evidence>
<dbReference type="AlphaFoldDB" id="A0A6A0H336"/>
<dbReference type="Proteomes" id="UP000711488">
    <property type="component" value="Unassembled WGS sequence"/>
</dbReference>
<reference evidence="3" key="1">
    <citation type="submission" date="2014-08" db="EMBL/GenBank/DDBJ databases">
        <authorList>
            <person name="Murali S."/>
            <person name="Richards S."/>
            <person name="Bandaranaike D."/>
            <person name="Bellair M."/>
            <person name="Blankenburg K."/>
            <person name="Chao H."/>
            <person name="Dinh H."/>
            <person name="Doddapaneni H."/>
            <person name="Dugan-Rocha S."/>
            <person name="Elkadiri S."/>
            <person name="Gnanaolivu R."/>
            <person name="Hughes D."/>
            <person name="Lee S."/>
            <person name="Li M."/>
            <person name="Ming W."/>
            <person name="Munidasa M."/>
            <person name="Muniz J."/>
            <person name="Nguyen L."/>
            <person name="Osuji N."/>
            <person name="Pu L.-L."/>
            <person name="Puazo M."/>
            <person name="Skinner E."/>
            <person name="Qu C."/>
            <person name="Quiroz J."/>
            <person name="Raj R."/>
            <person name="Weissenberger G."/>
            <person name="Xin Y."/>
            <person name="Zou X."/>
            <person name="Han Y."/>
            <person name="Worley K."/>
            <person name="Muzny D."/>
            <person name="Gibbs R."/>
        </authorList>
    </citation>
    <scope>NUCLEOTIDE SEQUENCE</scope>
    <source>
        <strain evidence="3">HAZT.00-mixed</strain>
        <tissue evidence="3">Whole organism</tissue>
    </source>
</reference>
<dbReference type="PANTHER" id="PTHR31711:SF1">
    <property type="entry name" value="ARGININE AND GLUTAMATE-RICH PROTEIN 1"/>
    <property type="match status" value="1"/>
</dbReference>
<comment type="caution">
    <text evidence="3">The sequence shown here is derived from an EMBL/GenBank/DDBJ whole genome shotgun (WGS) entry which is preliminary data.</text>
</comment>
<reference evidence="3" key="3">
    <citation type="submission" date="2019-06" db="EMBL/GenBank/DDBJ databases">
        <authorList>
            <person name="Poynton C."/>
            <person name="Hasenbein S."/>
            <person name="Benoit J.B."/>
            <person name="Sepulveda M.S."/>
            <person name="Poelchau M.F."/>
            <person name="Murali S.C."/>
            <person name="Chen S."/>
            <person name="Glastad K.M."/>
            <person name="Werren J.H."/>
            <person name="Vineis J.H."/>
            <person name="Bowen J.L."/>
            <person name="Friedrich M."/>
            <person name="Jones J."/>
            <person name="Robertson H.M."/>
            <person name="Feyereisen R."/>
            <person name="Mechler-Hickson A."/>
            <person name="Mathers N."/>
            <person name="Lee C.E."/>
            <person name="Colbourne J.K."/>
            <person name="Biales A."/>
            <person name="Johnston J.S."/>
            <person name="Wellborn G.A."/>
            <person name="Rosendale A.J."/>
            <person name="Cridge A.G."/>
            <person name="Munoz-Torres M.C."/>
            <person name="Bain P.A."/>
            <person name="Manny A.R."/>
            <person name="Major K.M."/>
            <person name="Lambert F.N."/>
            <person name="Vulpe C.D."/>
            <person name="Tuck P."/>
            <person name="Blalock B.J."/>
            <person name="Lin Y.-Y."/>
            <person name="Smith M.E."/>
            <person name="Ochoa-Acuna H."/>
            <person name="Chen M.-J.M."/>
            <person name="Childers C.P."/>
            <person name="Qu J."/>
            <person name="Dugan S."/>
            <person name="Lee S.L."/>
            <person name="Chao H."/>
            <person name="Dinh H."/>
            <person name="Han Y."/>
            <person name="Doddapaneni H."/>
            <person name="Worley K.C."/>
            <person name="Muzny D.M."/>
            <person name="Gibbs R.A."/>
            <person name="Richards S."/>
        </authorList>
    </citation>
    <scope>NUCLEOTIDE SEQUENCE</scope>
    <source>
        <strain evidence="3">HAZT.00-mixed</strain>
        <tissue evidence="3">Whole organism</tissue>
    </source>
</reference>
<protein>
    <recommendedName>
        <fullName evidence="4">Arginine and glutamate-rich protein 1</fullName>
    </recommendedName>
</protein>
<dbReference type="InterPro" id="IPR033371">
    <property type="entry name" value="ARGLU1"/>
</dbReference>
<dbReference type="GO" id="GO:0005739">
    <property type="term" value="C:mitochondrion"/>
    <property type="evidence" value="ECO:0007669"/>
    <property type="project" value="TreeGrafter"/>
</dbReference>
<dbReference type="GO" id="GO:0045296">
    <property type="term" value="F:cadherin binding"/>
    <property type="evidence" value="ECO:0007669"/>
    <property type="project" value="TreeGrafter"/>
</dbReference>
<reference evidence="3" key="2">
    <citation type="journal article" date="2018" name="Environ. Sci. Technol.">
        <title>The Toxicogenome of Hyalella azteca: A Model for Sediment Ecotoxicology and Evolutionary Toxicology.</title>
        <authorList>
            <person name="Poynton H.C."/>
            <person name="Hasenbein S."/>
            <person name="Benoit J.B."/>
            <person name="Sepulveda M.S."/>
            <person name="Poelchau M.F."/>
            <person name="Hughes D.S.T."/>
            <person name="Murali S.C."/>
            <person name="Chen S."/>
            <person name="Glastad K.M."/>
            <person name="Goodisman M.A.D."/>
            <person name="Werren J.H."/>
            <person name="Vineis J.H."/>
            <person name="Bowen J.L."/>
            <person name="Friedrich M."/>
            <person name="Jones J."/>
            <person name="Robertson H.M."/>
            <person name="Feyereisen R."/>
            <person name="Mechler-Hickson A."/>
            <person name="Mathers N."/>
            <person name="Lee C.E."/>
            <person name="Colbourne J.K."/>
            <person name="Biales A."/>
            <person name="Johnston J.S."/>
            <person name="Wellborn G.A."/>
            <person name="Rosendale A.J."/>
            <person name="Cridge A.G."/>
            <person name="Munoz-Torres M.C."/>
            <person name="Bain P.A."/>
            <person name="Manny A.R."/>
            <person name="Major K.M."/>
            <person name="Lambert F.N."/>
            <person name="Vulpe C.D."/>
            <person name="Tuck P."/>
            <person name="Blalock B.J."/>
            <person name="Lin Y.Y."/>
            <person name="Smith M.E."/>
            <person name="Ochoa-Acuna H."/>
            <person name="Chen M.M."/>
            <person name="Childers C.P."/>
            <person name="Qu J."/>
            <person name="Dugan S."/>
            <person name="Lee S.L."/>
            <person name="Chao H."/>
            <person name="Dinh H."/>
            <person name="Han Y."/>
            <person name="Doddapaneni H."/>
            <person name="Worley K.C."/>
            <person name="Muzny D.M."/>
            <person name="Gibbs R.A."/>
            <person name="Richards S."/>
        </authorList>
    </citation>
    <scope>NUCLEOTIDE SEQUENCE</scope>
    <source>
        <strain evidence="3">HAZT.00-mixed</strain>
        <tissue evidence="3">Whole organism</tissue>
    </source>
</reference>
<accession>A0A6A0H336</accession>
<feature type="coiled-coil region" evidence="1">
    <location>
        <begin position="177"/>
        <end position="239"/>
    </location>
</feature>
<dbReference type="Pfam" id="PF15346">
    <property type="entry name" value="ARGLU"/>
    <property type="match status" value="2"/>
</dbReference>
<feature type="coiled-coil region" evidence="1">
    <location>
        <begin position="34"/>
        <end position="123"/>
    </location>
</feature>
<dbReference type="GO" id="GO:0005654">
    <property type="term" value="C:nucleoplasm"/>
    <property type="evidence" value="ECO:0007669"/>
    <property type="project" value="TreeGrafter"/>
</dbReference>
<feature type="region of interest" description="Disordered" evidence="2">
    <location>
        <begin position="1"/>
        <end position="26"/>
    </location>
</feature>
<evidence type="ECO:0008006" key="4">
    <source>
        <dbReference type="Google" id="ProtNLM"/>
    </source>
</evidence>
<organism evidence="3">
    <name type="scientific">Hyalella azteca</name>
    <name type="common">Amphipod</name>
    <dbReference type="NCBI Taxonomy" id="294128"/>
    <lineage>
        <taxon>Eukaryota</taxon>
        <taxon>Metazoa</taxon>
        <taxon>Ecdysozoa</taxon>
        <taxon>Arthropoda</taxon>
        <taxon>Crustacea</taxon>
        <taxon>Multicrustacea</taxon>
        <taxon>Malacostraca</taxon>
        <taxon>Eumalacostraca</taxon>
        <taxon>Peracarida</taxon>
        <taxon>Amphipoda</taxon>
        <taxon>Senticaudata</taxon>
        <taxon>Talitrida</taxon>
        <taxon>Talitroidea</taxon>
        <taxon>Hyalellidae</taxon>
        <taxon>Hyalella</taxon>
    </lineage>
</organism>
<dbReference type="PANTHER" id="PTHR31711">
    <property type="entry name" value="ARGININE AND GLUTAMATE-RICH PROTEIN 1"/>
    <property type="match status" value="1"/>
</dbReference>
<feature type="compositionally biased region" description="Low complexity" evidence="2">
    <location>
        <begin position="1"/>
        <end position="16"/>
    </location>
</feature>
<dbReference type="OrthoDB" id="5862042at2759"/>
<evidence type="ECO:0000256" key="1">
    <source>
        <dbReference type="SAM" id="Coils"/>
    </source>
</evidence>
<gene>
    <name evidence="3" type="ORF">HAZT_HAZT002696</name>
</gene>
<dbReference type="EMBL" id="JQDR03009432">
    <property type="protein sequence ID" value="KAA0195673.1"/>
    <property type="molecule type" value="Genomic_DNA"/>
</dbReference>
<name>A0A6A0H336_HYAAZ</name>